<dbReference type="InterPro" id="IPR007318">
    <property type="entry name" value="Phopholipid_MeTrfase"/>
</dbReference>
<dbReference type="GO" id="GO:0012505">
    <property type="term" value="C:endomembrane system"/>
    <property type="evidence" value="ECO:0007669"/>
    <property type="project" value="UniProtKB-SubCell"/>
</dbReference>
<gene>
    <name evidence="6" type="ORF">RBB81_05060</name>
</gene>
<feature type="transmembrane region" description="Helical" evidence="5">
    <location>
        <begin position="188"/>
        <end position="210"/>
    </location>
</feature>
<name>A0AAU7Z377_9BACT</name>
<sequence>MKASALEFRLRFIIGIIIYLLGFIAPWNSLLHLDSIRTWQYLAAWPARSGWLGFSAATIAVLVLGIVCAFVGAFLRTWGSAYVDPSIVQAGAMHGEGFVAAGPYRYLRNPLYLGTFFHTFALALLMPPSGAIFCILAIILFHLRLILGGEFFLTAKLGAPYLEYCAKVPRLFPSFTARIPAFPMRPTWPTAFLSEIYMWGVAISFATLGWRYNSMLIIKGVLISLGLSLIVRAFLKPAPKRA</sequence>
<keyword evidence="6" id="KW-0489">Methyltransferase</keyword>
<keyword evidence="4 5" id="KW-0472">Membrane</keyword>
<evidence type="ECO:0000256" key="3">
    <source>
        <dbReference type="ARBA" id="ARBA00022989"/>
    </source>
</evidence>
<dbReference type="GO" id="GO:0008168">
    <property type="term" value="F:methyltransferase activity"/>
    <property type="evidence" value="ECO:0007669"/>
    <property type="project" value="UniProtKB-KW"/>
</dbReference>
<dbReference type="Gene3D" id="1.20.120.1630">
    <property type="match status" value="1"/>
</dbReference>
<accession>A0AAU7Z377</accession>
<feature type="transmembrane region" description="Helical" evidence="5">
    <location>
        <begin position="51"/>
        <end position="75"/>
    </location>
</feature>
<keyword evidence="6" id="KW-0808">Transferase</keyword>
<feature type="transmembrane region" description="Helical" evidence="5">
    <location>
        <begin position="216"/>
        <end position="235"/>
    </location>
</feature>
<comment type="subcellular location">
    <subcellularLocation>
        <location evidence="1">Endomembrane system</location>
        <topology evidence="1">Multi-pass membrane protein</topology>
    </subcellularLocation>
</comment>
<dbReference type="EMBL" id="CP132938">
    <property type="protein sequence ID" value="XCB23297.1"/>
    <property type="molecule type" value="Genomic_DNA"/>
</dbReference>
<keyword evidence="3 5" id="KW-1133">Transmembrane helix</keyword>
<evidence type="ECO:0000313" key="6">
    <source>
        <dbReference type="EMBL" id="XCB23297.1"/>
    </source>
</evidence>
<protein>
    <submittedName>
        <fullName evidence="6">Methyltransferase</fullName>
    </submittedName>
</protein>
<evidence type="ECO:0000256" key="4">
    <source>
        <dbReference type="ARBA" id="ARBA00023136"/>
    </source>
</evidence>
<dbReference type="AlphaFoldDB" id="A0AAU7Z377"/>
<proteinExistence type="predicted"/>
<dbReference type="GO" id="GO:0032259">
    <property type="term" value="P:methylation"/>
    <property type="evidence" value="ECO:0007669"/>
    <property type="project" value="UniProtKB-KW"/>
</dbReference>
<dbReference type="KEGG" id="tgi:RBB81_05060"/>
<keyword evidence="2 5" id="KW-0812">Transmembrane</keyword>
<evidence type="ECO:0000256" key="1">
    <source>
        <dbReference type="ARBA" id="ARBA00004127"/>
    </source>
</evidence>
<reference evidence="6" key="2">
    <citation type="journal article" date="2024" name="Environ. Microbiol.">
        <title>Genome analysis and description of Tunturibacter gen. nov. expands the diversity of Terriglobia in tundra soils.</title>
        <authorList>
            <person name="Messyasz A."/>
            <person name="Mannisto M.K."/>
            <person name="Kerkhof L.J."/>
            <person name="Haggblom M.M."/>
        </authorList>
    </citation>
    <scope>NUCLEOTIDE SEQUENCE</scope>
    <source>
        <strain evidence="6">M8UP39</strain>
    </source>
</reference>
<dbReference type="RefSeq" id="WP_353072939.1">
    <property type="nucleotide sequence ID" value="NZ_CP132938.1"/>
</dbReference>
<reference evidence="6" key="1">
    <citation type="submission" date="2023-08" db="EMBL/GenBank/DDBJ databases">
        <authorList>
            <person name="Messyasz A."/>
            <person name="Mannisto M.K."/>
            <person name="Kerkhof L.J."/>
            <person name="Haggblom M."/>
        </authorList>
    </citation>
    <scope>NUCLEOTIDE SEQUENCE</scope>
    <source>
        <strain evidence="6">M8UP39</strain>
    </source>
</reference>
<organism evidence="6">
    <name type="scientific">Tunturiibacter gelidiferens</name>
    <dbReference type="NCBI Taxonomy" id="3069689"/>
    <lineage>
        <taxon>Bacteria</taxon>
        <taxon>Pseudomonadati</taxon>
        <taxon>Acidobacteriota</taxon>
        <taxon>Terriglobia</taxon>
        <taxon>Terriglobales</taxon>
        <taxon>Acidobacteriaceae</taxon>
        <taxon>Tunturiibacter</taxon>
    </lineage>
</organism>
<evidence type="ECO:0000256" key="5">
    <source>
        <dbReference type="SAM" id="Phobius"/>
    </source>
</evidence>
<evidence type="ECO:0000256" key="2">
    <source>
        <dbReference type="ARBA" id="ARBA00022692"/>
    </source>
</evidence>
<dbReference type="Pfam" id="PF04191">
    <property type="entry name" value="PEMT"/>
    <property type="match status" value="1"/>
</dbReference>
<feature type="transmembrane region" description="Helical" evidence="5">
    <location>
        <begin position="119"/>
        <end position="143"/>
    </location>
</feature>
<feature type="transmembrane region" description="Helical" evidence="5">
    <location>
        <begin position="12"/>
        <end position="31"/>
    </location>
</feature>